<gene>
    <name evidence="2" type="ORF">Acr_00g0064970</name>
</gene>
<dbReference type="EMBL" id="BJWL01000337">
    <property type="protein sequence ID" value="GFS39797.1"/>
    <property type="molecule type" value="Genomic_DNA"/>
</dbReference>
<dbReference type="OrthoDB" id="691673at2759"/>
<proteinExistence type="predicted"/>
<dbReference type="AlphaFoldDB" id="A0A7J0DPW8"/>
<keyword evidence="2" id="KW-0238">DNA-binding</keyword>
<name>A0A7J0DPW8_9ERIC</name>
<evidence type="ECO:0000313" key="3">
    <source>
        <dbReference type="Proteomes" id="UP000585474"/>
    </source>
</evidence>
<evidence type="ECO:0000313" key="2">
    <source>
        <dbReference type="EMBL" id="GFS39797.1"/>
    </source>
</evidence>
<accession>A0A7J0DPW8</accession>
<dbReference type="Gene3D" id="1.10.10.60">
    <property type="entry name" value="Homeodomain-like"/>
    <property type="match status" value="1"/>
</dbReference>
<evidence type="ECO:0000259" key="1">
    <source>
        <dbReference type="Pfam" id="PF13837"/>
    </source>
</evidence>
<keyword evidence="2" id="KW-0371">Homeobox</keyword>
<dbReference type="GO" id="GO:0003677">
    <property type="term" value="F:DNA binding"/>
    <property type="evidence" value="ECO:0007669"/>
    <property type="project" value="UniProtKB-KW"/>
</dbReference>
<feature type="domain" description="Myb/SANT-like DNA-binding" evidence="1">
    <location>
        <begin position="1"/>
        <end position="46"/>
    </location>
</feature>
<comment type="caution">
    <text evidence="2">The sequence shown here is derived from an EMBL/GenBank/DDBJ whole genome shotgun (WGS) entry which is preliminary data.</text>
</comment>
<dbReference type="Proteomes" id="UP000585474">
    <property type="component" value="Unassembled WGS sequence"/>
</dbReference>
<protein>
    <submittedName>
        <fullName evidence="2">Homeodomain-like superfamily protein</fullName>
    </submittedName>
</protein>
<sequence>MRGRGFDRSPTMCTDKWRNLLKEFKKAKQSDRAGSGKMWCYKEIEEILGERSTSVGDYKSPMASKVDSYMHFSDKDGE</sequence>
<dbReference type="Pfam" id="PF13837">
    <property type="entry name" value="Myb_DNA-bind_4"/>
    <property type="match status" value="1"/>
</dbReference>
<organism evidence="2 3">
    <name type="scientific">Actinidia rufa</name>
    <dbReference type="NCBI Taxonomy" id="165716"/>
    <lineage>
        <taxon>Eukaryota</taxon>
        <taxon>Viridiplantae</taxon>
        <taxon>Streptophyta</taxon>
        <taxon>Embryophyta</taxon>
        <taxon>Tracheophyta</taxon>
        <taxon>Spermatophyta</taxon>
        <taxon>Magnoliopsida</taxon>
        <taxon>eudicotyledons</taxon>
        <taxon>Gunneridae</taxon>
        <taxon>Pentapetalae</taxon>
        <taxon>asterids</taxon>
        <taxon>Ericales</taxon>
        <taxon>Actinidiaceae</taxon>
        <taxon>Actinidia</taxon>
    </lineage>
</organism>
<keyword evidence="3" id="KW-1185">Reference proteome</keyword>
<reference evidence="3" key="1">
    <citation type="submission" date="2019-07" db="EMBL/GenBank/DDBJ databases">
        <title>De Novo Assembly of kiwifruit Actinidia rufa.</title>
        <authorList>
            <person name="Sugita-Konishi S."/>
            <person name="Sato K."/>
            <person name="Mori E."/>
            <person name="Abe Y."/>
            <person name="Kisaki G."/>
            <person name="Hamano K."/>
            <person name="Suezawa K."/>
            <person name="Otani M."/>
            <person name="Fukuda T."/>
            <person name="Manabe T."/>
            <person name="Gomi K."/>
            <person name="Tabuchi M."/>
            <person name="Akimitsu K."/>
            <person name="Kataoka I."/>
        </authorList>
    </citation>
    <scope>NUCLEOTIDE SEQUENCE [LARGE SCALE GENOMIC DNA]</scope>
    <source>
        <strain evidence="3">cv. Fuchu</strain>
    </source>
</reference>
<dbReference type="InterPro" id="IPR044822">
    <property type="entry name" value="Myb_DNA-bind_4"/>
</dbReference>